<comment type="cofactor">
    <cofactor evidence="1">
        <name>a monovalent cation</name>
        <dbReference type="ChEBI" id="CHEBI:60242"/>
    </cofactor>
</comment>
<dbReference type="Gene3D" id="2.40.30.10">
    <property type="entry name" value="Translation factors"/>
    <property type="match status" value="2"/>
</dbReference>
<dbReference type="FunFam" id="3.40.50.10050:FF:000002">
    <property type="entry name" value="Eukaryotic translation initiation factor 5B"/>
    <property type="match status" value="1"/>
</dbReference>
<feature type="region of interest" description="Disordered" evidence="16">
    <location>
        <begin position="239"/>
        <end position="295"/>
    </location>
</feature>
<dbReference type="FunFam" id="2.40.30.10:FF:000026">
    <property type="entry name" value="Eukaryotic translation initiation factor 5B"/>
    <property type="match status" value="1"/>
</dbReference>
<evidence type="ECO:0000256" key="2">
    <source>
        <dbReference type="ARBA" id="ARBA00004496"/>
    </source>
</evidence>
<keyword evidence="6" id="KW-0963">Cytoplasm</keyword>
<dbReference type="InterPro" id="IPR023115">
    <property type="entry name" value="TIF_IF2_dom3"/>
</dbReference>
<evidence type="ECO:0000256" key="14">
    <source>
        <dbReference type="ARBA" id="ARBA00053410"/>
    </source>
</evidence>
<dbReference type="SUPFAM" id="SSF52156">
    <property type="entry name" value="Initiation factor IF2/eIF5b, domain 3"/>
    <property type="match status" value="1"/>
</dbReference>
<dbReference type="SUPFAM" id="SSF50447">
    <property type="entry name" value="Translation proteins"/>
    <property type="match status" value="1"/>
</dbReference>
<dbReference type="NCBIfam" id="TIGR00231">
    <property type="entry name" value="small_GTP"/>
    <property type="match status" value="1"/>
</dbReference>
<dbReference type="FunFam" id="2.40.30.10:FF:000013">
    <property type="entry name" value="eukaryotic translation initiation factor 5B"/>
    <property type="match status" value="1"/>
</dbReference>
<accession>A0AA88I4U7</accession>
<evidence type="ECO:0000256" key="5">
    <source>
        <dbReference type="ARBA" id="ARBA00013824"/>
    </source>
</evidence>
<comment type="caution">
    <text evidence="18">The sequence shown here is derived from an EMBL/GenBank/DDBJ whole genome shotgun (WGS) entry which is preliminary data.</text>
</comment>
<keyword evidence="8" id="KW-0479">Metal-binding</keyword>
<comment type="subcellular location">
    <subcellularLocation>
        <location evidence="2">Cytoplasm</location>
    </subcellularLocation>
</comment>
<dbReference type="FunFam" id="3.40.50.300:FF:000112">
    <property type="entry name" value="Eukaryotic translation initiation factor 5B"/>
    <property type="match status" value="1"/>
</dbReference>
<comment type="function">
    <text evidence="14">Plays a role in translation initiation. Ribosome-dependent GTPase that promotes the joining of the 60S ribosomal subunit to the pre-initiation complex to form the 80S initiation complex with the initiator methionine-tRNA in the P-site base paired to the start codon. Together with eIF1A (EIF1AX), actively orients the initiator methionine-tRNA in a conformation that allows 60S ribosomal subunit joining to form the 80S initiation complex. Is released after formation of the 80S initiation complex. Its GTPase activity is not essential for ribosomal subunits joining, but GTP hydrolysis is needed for eIF1A (EIF1AX) ejection quickly followed by EIF5B release to form elongation-competent ribosomes. In contrast to its procaryotic homolog, does not promote recruitment of Met-rRNA to the small ribosomal subunit.</text>
</comment>
<name>A0AA88I4U7_ARTSF</name>
<evidence type="ECO:0000256" key="15">
    <source>
        <dbReference type="ARBA" id="ARBA00061781"/>
    </source>
</evidence>
<evidence type="ECO:0000256" key="9">
    <source>
        <dbReference type="ARBA" id="ARBA00022741"/>
    </source>
</evidence>
<dbReference type="InterPro" id="IPR015760">
    <property type="entry name" value="TIF_IF2"/>
</dbReference>
<dbReference type="InterPro" id="IPR029459">
    <property type="entry name" value="EFTU-type"/>
</dbReference>
<reference evidence="18" key="1">
    <citation type="submission" date="2023-07" db="EMBL/GenBank/DDBJ databases">
        <title>Chromosome-level genome assembly of Artemia franciscana.</title>
        <authorList>
            <person name="Jo E."/>
        </authorList>
    </citation>
    <scope>NUCLEOTIDE SEQUENCE</scope>
    <source>
        <tissue evidence="18">Whole body</tissue>
    </source>
</reference>
<evidence type="ECO:0000256" key="1">
    <source>
        <dbReference type="ARBA" id="ARBA00001944"/>
    </source>
</evidence>
<dbReference type="PRINTS" id="PR00315">
    <property type="entry name" value="ELONGATNFCT"/>
</dbReference>
<dbReference type="Proteomes" id="UP001187531">
    <property type="component" value="Unassembled WGS sequence"/>
</dbReference>
<dbReference type="InterPro" id="IPR005225">
    <property type="entry name" value="Small_GTP-bd"/>
</dbReference>
<dbReference type="AlphaFoldDB" id="A0AA88I4U7"/>
<evidence type="ECO:0000313" key="19">
    <source>
        <dbReference type="Proteomes" id="UP001187531"/>
    </source>
</evidence>
<comment type="similarity">
    <text evidence="3">Belongs to the TRAFAC class translation factor GTPase superfamily. Classic translation factor GTPase family. IF-2 subfamily.</text>
</comment>
<keyword evidence="12" id="KW-0342">GTP-binding</keyword>
<keyword evidence="7" id="KW-0396">Initiation factor</keyword>
<dbReference type="Pfam" id="PF14578">
    <property type="entry name" value="GTP_EFTU_D4"/>
    <property type="match status" value="1"/>
</dbReference>
<dbReference type="CDD" id="cd03703">
    <property type="entry name" value="aeIF5B_II"/>
    <property type="match status" value="1"/>
</dbReference>
<dbReference type="Pfam" id="PF11987">
    <property type="entry name" value="IF-2"/>
    <property type="match status" value="1"/>
</dbReference>
<evidence type="ECO:0000256" key="6">
    <source>
        <dbReference type="ARBA" id="ARBA00022490"/>
    </source>
</evidence>
<comment type="subunit">
    <text evidence="15">Interacts through its C-terminal domain (CTD) with the CTD of eIF1A (EIF1AX) or with the CTD of EIF5 (mutually exclusive) through a common binding site. Interacts with eIF1A (EIF1AX) from the location of the start codon by the 43S complex until the formation of the 80S complex. Interacts with ANXA5 in a calcium and phospholipid-dependent manner.</text>
</comment>
<evidence type="ECO:0000256" key="13">
    <source>
        <dbReference type="ARBA" id="ARBA00032478"/>
    </source>
</evidence>
<dbReference type="GO" id="GO:0003743">
    <property type="term" value="F:translation initiation factor activity"/>
    <property type="evidence" value="ECO:0007669"/>
    <property type="project" value="UniProtKB-KW"/>
</dbReference>
<evidence type="ECO:0000259" key="17">
    <source>
        <dbReference type="PROSITE" id="PS51722"/>
    </source>
</evidence>
<evidence type="ECO:0000256" key="4">
    <source>
        <dbReference type="ARBA" id="ARBA00011986"/>
    </source>
</evidence>
<evidence type="ECO:0000256" key="16">
    <source>
        <dbReference type="SAM" id="MobiDB-lite"/>
    </source>
</evidence>
<feature type="domain" description="Tr-type G" evidence="17">
    <location>
        <begin position="434"/>
        <end position="656"/>
    </location>
</feature>
<dbReference type="GO" id="GO:0005739">
    <property type="term" value="C:mitochondrion"/>
    <property type="evidence" value="ECO:0007669"/>
    <property type="project" value="TreeGrafter"/>
</dbReference>
<dbReference type="Pfam" id="PF00009">
    <property type="entry name" value="GTP_EFTU"/>
    <property type="match status" value="1"/>
</dbReference>
<dbReference type="Gene3D" id="3.40.50.10050">
    <property type="entry name" value="Translation initiation factor IF- 2, domain 3"/>
    <property type="match status" value="1"/>
</dbReference>
<keyword evidence="19" id="KW-1185">Reference proteome</keyword>
<dbReference type="CDD" id="cd01887">
    <property type="entry name" value="IF2_eIF5B"/>
    <property type="match status" value="1"/>
</dbReference>
<dbReference type="InterPro" id="IPR009000">
    <property type="entry name" value="Transl_B-barrel_sf"/>
</dbReference>
<evidence type="ECO:0000313" key="18">
    <source>
        <dbReference type="EMBL" id="KAK2721203.1"/>
    </source>
</evidence>
<dbReference type="PROSITE" id="PS51722">
    <property type="entry name" value="G_TR_2"/>
    <property type="match status" value="1"/>
</dbReference>
<dbReference type="InterPro" id="IPR027417">
    <property type="entry name" value="P-loop_NTPase"/>
</dbReference>
<dbReference type="PANTHER" id="PTHR43381:SF4">
    <property type="entry name" value="EUKARYOTIC TRANSLATION INITIATION FACTOR 5B"/>
    <property type="match status" value="1"/>
</dbReference>
<organism evidence="18 19">
    <name type="scientific">Artemia franciscana</name>
    <name type="common">Brine shrimp</name>
    <name type="synonym">Artemia sanfranciscana</name>
    <dbReference type="NCBI Taxonomy" id="6661"/>
    <lineage>
        <taxon>Eukaryota</taxon>
        <taxon>Metazoa</taxon>
        <taxon>Ecdysozoa</taxon>
        <taxon>Arthropoda</taxon>
        <taxon>Crustacea</taxon>
        <taxon>Branchiopoda</taxon>
        <taxon>Anostraca</taxon>
        <taxon>Artemiidae</taxon>
        <taxon>Artemia</taxon>
    </lineage>
</organism>
<dbReference type="GO" id="GO:0003924">
    <property type="term" value="F:GTPase activity"/>
    <property type="evidence" value="ECO:0007669"/>
    <property type="project" value="InterPro"/>
</dbReference>
<dbReference type="EMBL" id="JAVRJZ010000006">
    <property type="protein sequence ID" value="KAK2721203.1"/>
    <property type="molecule type" value="Genomic_DNA"/>
</dbReference>
<evidence type="ECO:0000256" key="11">
    <source>
        <dbReference type="ARBA" id="ARBA00022917"/>
    </source>
</evidence>
<keyword evidence="9" id="KW-0547">Nucleotide-binding</keyword>
<feature type="compositionally biased region" description="Basic residues" evidence="16">
    <location>
        <begin position="262"/>
        <end position="275"/>
    </location>
</feature>
<dbReference type="PANTHER" id="PTHR43381">
    <property type="entry name" value="TRANSLATION INITIATION FACTOR IF-2-RELATED"/>
    <property type="match status" value="1"/>
</dbReference>
<sequence length="1028" mass="115430">MTLIKWVTVGVSAVGVSFAVVSIVRAVRKYSESRTGLSDSISDDAILTEKGTKTYVSISRAEEFTKVNENLFDAENQVVFQDSSEPSNAAMRSNSHLAATEKIAGGCVCASPEKKKITNDKVAGAGEDTTTAKKRKKKKKESTEEITKATEIFFDVKTSENQVVFQDPINTIEVEVGAKEVAGAGGDIKAAKKKKKKKSAVKEITGGEAYKHKKPNKLINALRKIKEEEEAFIKKEEEKLKKQKEIDKKEQEEKEKNEFQKFKKKEREKKKRLERKAKGLILTAKQKNKKERQTASIAVWKENGFQFPRSETKARPGTRVRPKKEKVEVTPFAEAKPEGVTEEAKVSGSTPEPLLMEKIAHNWEELLDRECEEPIVSVLVKEVEKPQINGRCEEGCAYLKRVPQKDLSSDSEPEEPNDIEKIKLRLENRSLDHLRAPVICVLGHVDTGKTKLLDKLRCTNVQKSEAGGITQQIGATNVPIDVLRELTKIVRPPKGSQPFKIKIPGLLIIDTPGHEHFRLMRSRGSSLCDLAILVVDIMHGVEPQTIESIKLLQDRGTPFIVALNKIDRLFEWQSNPKKDFWDLLKMQKDHTKVEFEHRLSSAKLQLSEQGLNTKMYYEYSDPKEYSWIVPTSAITGDGIANLIATVVKYNQEIQPEKITFSEELEATVLEVKQTIGHGITIDVILKNGSLKIGDTIVLPGSKGRPIVTQIRALLLPKPNRELRIKTEYAEPKNIKGCQGVKIVAKGLKSAIAGSSFLVARCQNEIEILKDLSQEKEILGCIQCEKRGVYVQGSLLGSLEALLELLKQDKIPYSNVRLGNVIKSDVVKASIMLEHDPKFACILALDVEVERDAQEYADAKGVRIFKEDTVYRLFDSFKKHIQNHQKKKREEFKNIAVFPCMLSILPQHIYRKSNPIIVGVRVDAGVVKIGTPLCVMSKDSFIQIGIVADIQKNEKTIPIGKKGDEICLKIENVSDDAPKMMGHHFDADDIIMSSISRQSIDACKEHFRSELKNEDWKLIILLKKIFGIL</sequence>
<gene>
    <name evidence="18" type="ORF">QYM36_003471</name>
</gene>
<dbReference type="Gene3D" id="3.40.50.300">
    <property type="entry name" value="P-loop containing nucleotide triphosphate hydrolases"/>
    <property type="match status" value="1"/>
</dbReference>
<dbReference type="NCBIfam" id="NF003078">
    <property type="entry name" value="PRK04004.1"/>
    <property type="match status" value="1"/>
</dbReference>
<feature type="region of interest" description="Disordered" evidence="16">
    <location>
        <begin position="120"/>
        <end position="142"/>
    </location>
</feature>
<feature type="compositionally biased region" description="Basic and acidic residues" evidence="16">
    <location>
        <begin position="239"/>
        <end position="261"/>
    </location>
</feature>
<dbReference type="GO" id="GO:0046872">
    <property type="term" value="F:metal ion binding"/>
    <property type="evidence" value="ECO:0007669"/>
    <property type="project" value="UniProtKB-KW"/>
</dbReference>
<dbReference type="GO" id="GO:0005525">
    <property type="term" value="F:GTP binding"/>
    <property type="evidence" value="ECO:0007669"/>
    <property type="project" value="UniProtKB-KW"/>
</dbReference>
<dbReference type="SUPFAM" id="SSF52540">
    <property type="entry name" value="P-loop containing nucleoside triphosphate hydrolases"/>
    <property type="match status" value="1"/>
</dbReference>
<evidence type="ECO:0000256" key="3">
    <source>
        <dbReference type="ARBA" id="ARBA00007733"/>
    </source>
</evidence>
<keyword evidence="11" id="KW-0648">Protein biosynthesis</keyword>
<keyword evidence="10" id="KW-0378">Hydrolase</keyword>
<evidence type="ECO:0000256" key="10">
    <source>
        <dbReference type="ARBA" id="ARBA00022801"/>
    </source>
</evidence>
<dbReference type="EC" id="3.6.5.3" evidence="4"/>
<evidence type="ECO:0000256" key="8">
    <source>
        <dbReference type="ARBA" id="ARBA00022723"/>
    </source>
</evidence>
<proteinExistence type="inferred from homology"/>
<evidence type="ECO:0000256" key="7">
    <source>
        <dbReference type="ARBA" id="ARBA00022540"/>
    </source>
</evidence>
<feature type="region of interest" description="Disordered" evidence="16">
    <location>
        <begin position="308"/>
        <end position="329"/>
    </location>
</feature>
<evidence type="ECO:0000256" key="12">
    <source>
        <dbReference type="ARBA" id="ARBA00023134"/>
    </source>
</evidence>
<dbReference type="InterPro" id="IPR036925">
    <property type="entry name" value="TIF_IF2_dom3_sf"/>
</dbReference>
<dbReference type="InterPro" id="IPR000795">
    <property type="entry name" value="T_Tr_GTP-bd_dom"/>
</dbReference>
<protein>
    <recommendedName>
        <fullName evidence="5">Eukaryotic translation initiation factor 5B</fullName>
        <ecNumber evidence="4">3.6.5.3</ecNumber>
    </recommendedName>
    <alternativeName>
        <fullName evidence="13">Translation initiation factor IF-2</fullName>
    </alternativeName>
</protein>